<evidence type="ECO:0000256" key="2">
    <source>
        <dbReference type="SAM" id="MobiDB-lite"/>
    </source>
</evidence>
<feature type="coiled-coil region" evidence="1">
    <location>
        <begin position="51"/>
        <end position="123"/>
    </location>
</feature>
<name>A0A0M0LS04_9EUKA</name>
<feature type="region of interest" description="Disordered" evidence="2">
    <location>
        <begin position="179"/>
        <end position="211"/>
    </location>
</feature>
<feature type="compositionally biased region" description="Low complexity" evidence="2">
    <location>
        <begin position="188"/>
        <end position="199"/>
    </location>
</feature>
<keyword evidence="1" id="KW-0175">Coiled coil</keyword>
<reference evidence="4" key="1">
    <citation type="journal article" date="2015" name="PLoS Genet.">
        <title>Genome Sequence and Transcriptome Analyses of Chrysochromulina tobin: Metabolic Tools for Enhanced Algal Fitness in the Prominent Order Prymnesiales (Haptophyceae).</title>
        <authorList>
            <person name="Hovde B.T."/>
            <person name="Deodato C.R."/>
            <person name="Hunsperger H.M."/>
            <person name="Ryken S.A."/>
            <person name="Yost W."/>
            <person name="Jha R.K."/>
            <person name="Patterson J."/>
            <person name="Monnat R.J. Jr."/>
            <person name="Barlow S.B."/>
            <person name="Starkenburg S.R."/>
            <person name="Cattolico R.A."/>
        </authorList>
    </citation>
    <scope>NUCLEOTIDE SEQUENCE</scope>
    <source>
        <strain evidence="4">CCMP291</strain>
    </source>
</reference>
<accession>A0A0M0LS04</accession>
<organism evidence="3 4">
    <name type="scientific">Chrysochromulina tobinii</name>
    <dbReference type="NCBI Taxonomy" id="1460289"/>
    <lineage>
        <taxon>Eukaryota</taxon>
        <taxon>Haptista</taxon>
        <taxon>Haptophyta</taxon>
        <taxon>Prymnesiophyceae</taxon>
        <taxon>Prymnesiales</taxon>
        <taxon>Chrysochromulinaceae</taxon>
        <taxon>Chrysochromulina</taxon>
    </lineage>
</organism>
<proteinExistence type="predicted"/>
<gene>
    <name evidence="3" type="ORF">Ctob_013213</name>
</gene>
<evidence type="ECO:0000313" key="3">
    <source>
        <dbReference type="EMBL" id="KOO53503.1"/>
    </source>
</evidence>
<sequence>MKPTQSWQELIFQRGRKAKEEYNKAFIGKTRPSSAASDRTSEAAAALAAREAAIAARAQELKEKMAALKAAKDAGDISVAEYAQAISKLRQEHQAAEQAAEAARKLEETTQEYLAREQELAKRLSKGGSPPSAGELAHARDVALCVRLEAKLGRPPTEAEMAAGRPSTEHPRARRALYLDEEPPPAEARPAATEATRSPPSRPASRSEETRQQTYAEMMLEDQRRAEAMVKAEKLRIRNEKRKTLDIIELLARKSAERVAAALVEKRAQESAAEAALKMKEQQAARRVVADEAARIVGMAVMKALERAAGPWPQCAAPRRPYA</sequence>
<evidence type="ECO:0000256" key="1">
    <source>
        <dbReference type="SAM" id="Coils"/>
    </source>
</evidence>
<dbReference type="AlphaFoldDB" id="A0A0M0LS04"/>
<dbReference type="EMBL" id="JWZX01000201">
    <property type="protein sequence ID" value="KOO53503.1"/>
    <property type="molecule type" value="Genomic_DNA"/>
</dbReference>
<comment type="caution">
    <text evidence="3">The sequence shown here is derived from an EMBL/GenBank/DDBJ whole genome shotgun (WGS) entry which is preliminary data.</text>
</comment>
<evidence type="ECO:0000313" key="4">
    <source>
        <dbReference type="Proteomes" id="UP000037460"/>
    </source>
</evidence>
<protein>
    <submittedName>
        <fullName evidence="3">Uncharacterized protein</fullName>
    </submittedName>
</protein>
<keyword evidence="4" id="KW-1185">Reference proteome</keyword>
<dbReference type="Proteomes" id="UP000037460">
    <property type="component" value="Unassembled WGS sequence"/>
</dbReference>